<dbReference type="FunFam" id="3.30.450.20:FF:000120">
    <property type="entry name" value="PAS domain S-box protein"/>
    <property type="match status" value="1"/>
</dbReference>
<dbReference type="NCBIfam" id="TIGR00229">
    <property type="entry name" value="sensory_box"/>
    <property type="match status" value="2"/>
</dbReference>
<feature type="compositionally biased region" description="Basic and acidic residues" evidence="16">
    <location>
        <begin position="1"/>
        <end position="16"/>
    </location>
</feature>
<evidence type="ECO:0000256" key="4">
    <source>
        <dbReference type="ARBA" id="ARBA00022723"/>
    </source>
</evidence>
<keyword evidence="8" id="KW-0067">ATP-binding</keyword>
<dbReference type="CDD" id="cd00130">
    <property type="entry name" value="PAS"/>
    <property type="match status" value="2"/>
</dbReference>
<dbReference type="FunFam" id="3.30.450.40:FF:000035">
    <property type="entry name" value="PAS sensor protein"/>
    <property type="match status" value="2"/>
</dbReference>
<dbReference type="FunFam" id="3.60.40.10:FF:000005">
    <property type="entry name" value="Serine/threonine protein phosphatase"/>
    <property type="match status" value="1"/>
</dbReference>
<dbReference type="Pfam" id="PF01590">
    <property type="entry name" value="GAF"/>
    <property type="match status" value="3"/>
</dbReference>
<dbReference type="Gene3D" id="3.30.450.20">
    <property type="entry name" value="PAS domain"/>
    <property type="match status" value="2"/>
</dbReference>
<evidence type="ECO:0000256" key="15">
    <source>
        <dbReference type="ARBA" id="ARBA00081350"/>
    </source>
</evidence>
<evidence type="ECO:0000256" key="5">
    <source>
        <dbReference type="ARBA" id="ARBA00022741"/>
    </source>
</evidence>
<dbReference type="PROSITE" id="PS50112">
    <property type="entry name" value="PAS"/>
    <property type="match status" value="2"/>
</dbReference>
<dbReference type="InterPro" id="IPR035965">
    <property type="entry name" value="PAS-like_dom_sf"/>
</dbReference>
<dbReference type="Gene3D" id="3.30.450.40">
    <property type="match status" value="3"/>
</dbReference>
<dbReference type="GO" id="GO:0046872">
    <property type="term" value="F:metal ion binding"/>
    <property type="evidence" value="ECO:0007669"/>
    <property type="project" value="UniProtKB-KW"/>
</dbReference>
<dbReference type="Proteomes" id="UP000249340">
    <property type="component" value="Chromosome"/>
</dbReference>
<accession>A0A345SYC5</accession>
<keyword evidence="9" id="KW-0460">Magnesium</keyword>
<feature type="compositionally biased region" description="Gly residues" evidence="16">
    <location>
        <begin position="17"/>
        <end position="28"/>
    </location>
</feature>
<evidence type="ECO:0000313" key="19">
    <source>
        <dbReference type="Proteomes" id="UP000249340"/>
    </source>
</evidence>
<dbReference type="GO" id="GO:0005524">
    <property type="term" value="F:ATP binding"/>
    <property type="evidence" value="ECO:0007669"/>
    <property type="project" value="UniProtKB-KW"/>
</dbReference>
<name>A0A345SYC5_9ACTN</name>
<feature type="region of interest" description="Disordered" evidence="16">
    <location>
        <begin position="321"/>
        <end position="342"/>
    </location>
</feature>
<dbReference type="SMART" id="SM00065">
    <property type="entry name" value="GAF"/>
    <property type="match status" value="3"/>
</dbReference>
<keyword evidence="10" id="KW-0904">Protein phosphatase</keyword>
<dbReference type="AlphaFoldDB" id="A0A345SYC5"/>
<dbReference type="SUPFAM" id="SSF81606">
    <property type="entry name" value="PP2C-like"/>
    <property type="match status" value="1"/>
</dbReference>
<keyword evidence="19" id="KW-1185">Reference proteome</keyword>
<evidence type="ECO:0000256" key="2">
    <source>
        <dbReference type="ARBA" id="ARBA00022553"/>
    </source>
</evidence>
<dbReference type="OrthoDB" id="5480569at2"/>
<reference evidence="19" key="1">
    <citation type="submission" date="2018-07" db="EMBL/GenBank/DDBJ databases">
        <title>Streptacidiphilus bronchialis DSM 106435 chromosome.</title>
        <authorList>
            <person name="Batra D."/>
            <person name="Gulvik C.A."/>
        </authorList>
    </citation>
    <scope>NUCLEOTIDE SEQUENCE [LARGE SCALE GENOMIC DNA]</scope>
    <source>
        <strain evidence="19">DSM 106435</strain>
    </source>
</reference>
<dbReference type="FunFam" id="3.30.565.10:FF:000028">
    <property type="entry name" value="PAS sensor protein"/>
    <property type="match status" value="1"/>
</dbReference>
<keyword evidence="2" id="KW-0597">Phosphoprotein</keyword>
<dbReference type="GO" id="GO:0004722">
    <property type="term" value="F:protein serine/threonine phosphatase activity"/>
    <property type="evidence" value="ECO:0007669"/>
    <property type="project" value="UniProtKB-EC"/>
</dbReference>
<evidence type="ECO:0000256" key="7">
    <source>
        <dbReference type="ARBA" id="ARBA00022801"/>
    </source>
</evidence>
<evidence type="ECO:0000256" key="11">
    <source>
        <dbReference type="ARBA" id="ARBA00023211"/>
    </source>
</evidence>
<evidence type="ECO:0000256" key="10">
    <source>
        <dbReference type="ARBA" id="ARBA00022912"/>
    </source>
</evidence>
<dbReference type="InterPro" id="IPR000014">
    <property type="entry name" value="PAS"/>
</dbReference>
<evidence type="ECO:0000259" key="17">
    <source>
        <dbReference type="PROSITE" id="PS50112"/>
    </source>
</evidence>
<dbReference type="InterPro" id="IPR003018">
    <property type="entry name" value="GAF"/>
</dbReference>
<dbReference type="InterPro" id="IPR001932">
    <property type="entry name" value="PPM-type_phosphatase-like_dom"/>
</dbReference>
<evidence type="ECO:0000313" key="18">
    <source>
        <dbReference type="EMBL" id="AXI78730.1"/>
    </source>
</evidence>
<dbReference type="InterPro" id="IPR036890">
    <property type="entry name" value="HATPase_C_sf"/>
</dbReference>
<dbReference type="PANTHER" id="PTHR43156">
    <property type="entry name" value="STAGE II SPORULATION PROTEIN E-RELATED"/>
    <property type="match status" value="1"/>
</dbReference>
<evidence type="ECO:0000256" key="6">
    <source>
        <dbReference type="ARBA" id="ARBA00022777"/>
    </source>
</evidence>
<gene>
    <name evidence="18" type="ORF">C7M71_016155</name>
</gene>
<comment type="catalytic activity">
    <reaction evidence="12">
        <text>O-phospho-L-seryl-[protein] + H2O = L-seryl-[protein] + phosphate</text>
        <dbReference type="Rhea" id="RHEA:20629"/>
        <dbReference type="Rhea" id="RHEA-COMP:9863"/>
        <dbReference type="Rhea" id="RHEA-COMP:11604"/>
        <dbReference type="ChEBI" id="CHEBI:15377"/>
        <dbReference type="ChEBI" id="CHEBI:29999"/>
        <dbReference type="ChEBI" id="CHEBI:43474"/>
        <dbReference type="ChEBI" id="CHEBI:83421"/>
        <dbReference type="EC" id="3.1.3.16"/>
    </reaction>
</comment>
<comment type="function">
    <text evidence="13">Primarily acts as an independent SigF regulator that is sensitive to the osmosensory signal, mediating the cross talk of PknD with the SigF regulon. Possesses both phosphatase and kinase activities. The kinase domain functions as a classic anti-sigma factor-like kinase to phosphorylate the anti-anti-sigma factor domain at the canonical regulatory site, and the phosphatase domain antagonizes this activity.</text>
</comment>
<dbReference type="SUPFAM" id="SSF55785">
    <property type="entry name" value="PYP-like sensor domain (PAS domain)"/>
    <property type="match status" value="2"/>
</dbReference>
<dbReference type="InterPro" id="IPR029016">
    <property type="entry name" value="GAF-like_dom_sf"/>
</dbReference>
<dbReference type="EC" id="3.1.3.16" evidence="1"/>
<keyword evidence="11" id="KW-0464">Manganese</keyword>
<dbReference type="RefSeq" id="WP_111490970.1">
    <property type="nucleotide sequence ID" value="NZ_CP031264.1"/>
</dbReference>
<dbReference type="Gene3D" id="3.60.40.10">
    <property type="entry name" value="PPM-type phosphatase domain"/>
    <property type="match status" value="1"/>
</dbReference>
<dbReference type="SUPFAM" id="SSF55781">
    <property type="entry name" value="GAF domain-like"/>
    <property type="match status" value="3"/>
</dbReference>
<evidence type="ECO:0000256" key="16">
    <source>
        <dbReference type="SAM" id="MobiDB-lite"/>
    </source>
</evidence>
<evidence type="ECO:0000256" key="8">
    <source>
        <dbReference type="ARBA" id="ARBA00022840"/>
    </source>
</evidence>
<proteinExistence type="predicted"/>
<sequence length="1248" mass="133952">MRGDESSTADSARREQAGGGPSRPGGLLGVPLATALVDSEGRILHWSDDAEVLLGYPADEAVGRYAADLLVGEEQRSGGLELFTRILGRDGWSGVFPARHRDGHQVELEFRTHPVTGPNRRLMVLAVATDVRAMRRVEADLAVLDAFFAQSPIGLAVYDTDLRVVRINGALARMNGLPPEQHLGRRVSELLPGIDASEIEAAMRSVLETGEPVVDARSYGRTPADPEVDHSWSGSYFRLADPTGRILGVCCSVIDVTGRYEADARAVRARDRLALLVEATAGIGTTLDLRETARELAAAMVPQLADISAVFVLEHRVAGQGVGPDQVPGTEADADAAPDAEPEPVRRLAFTAADPDFPLGELPPDRVGRIPPGSPYAEALATGRTVDVAWPTGDRLTAISTPRLREYLDRSTWTARVTPLVARDRVLGLVVYARRGGREPFEDEDITLADELAARAAVSIDNAWLYTREHRTAEARQQALQEANAATERLQLINEAGTRIGSTLDLARTARELADLAVPRLADVAAVSVRESVVHGDEPPAPDPDWRVRLRTLAVGGTPGRPMTEQGVDAEGEARVWDAATLHAQCLASGRPLLIPEVRLEDLPHIAGVPSRVEVFRAEGLHSYMVVPMRARGLVLGGAEFVRLRDTPEPFSAEDLALAVEITARAAISVDNARLYTSQLEAVRLRQQALEEAQTAQARLALVNEASSRIGTTLDLQRTAEELVEVVVPRFADLATVDLLDPVLRGEEPTSVPSDTSVLLRAVAVGRTAGPWASPLTDPVGETSAFGASQFYAQSLHSGRSVLVPEVDEESLRRIVGGPDRVAPALEVGISSYLVVPLLARGAVLGGAEFVRLRGAEPFGTEDVALAEELVGRAAVCIDNARLYRRERSTALTLQRSLLPQEVYPTLGLEIAHRYLPSSLVSEVGGDWFDVVPLSCARVALVVGDVMGHGIRAAATMGQIRTVARTLATLDMPPEQVLTRLDETASAIGEGQFATCVCAVYDPLDRLCTVASAGHLPPVVVGPDGNVKLIDIPPGVPLGVGGAVFESVDFTLPEHGVLALYTDGLVERRGEDIDQGIGLLCRTLGARRGTLEQTCDAVLAALVSSGTEDDIAMIVARAVPVPEDRIAVLPLHQDRTTPSDARRFTRQTLAAWGLTALSDYAQLLVSELVTNAVLHAGAPKQLRLIRDRMFTLEVADIGHQPPRLRRSSADDEGGRGMRLVNELAHRWGSRTTRVGKVVWAELDLPLGT</sequence>
<dbReference type="Pfam" id="PF13581">
    <property type="entry name" value="HATPase_c_2"/>
    <property type="match status" value="1"/>
</dbReference>
<dbReference type="SMART" id="SM00331">
    <property type="entry name" value="PP2C_SIG"/>
    <property type="match status" value="1"/>
</dbReference>
<keyword evidence="6" id="KW-0418">Kinase</keyword>
<organism evidence="18 19">
    <name type="scientific">Peterkaempfera bronchialis</name>
    <dbReference type="NCBI Taxonomy" id="2126346"/>
    <lineage>
        <taxon>Bacteria</taxon>
        <taxon>Bacillati</taxon>
        <taxon>Actinomycetota</taxon>
        <taxon>Actinomycetes</taxon>
        <taxon>Kitasatosporales</taxon>
        <taxon>Streptomycetaceae</taxon>
        <taxon>Peterkaempfera</taxon>
    </lineage>
</organism>
<dbReference type="Pfam" id="PF07228">
    <property type="entry name" value="SpoIIE"/>
    <property type="match status" value="1"/>
</dbReference>
<dbReference type="EMBL" id="CP031264">
    <property type="protein sequence ID" value="AXI78730.1"/>
    <property type="molecule type" value="Genomic_DNA"/>
</dbReference>
<feature type="compositionally biased region" description="Acidic residues" evidence="16">
    <location>
        <begin position="332"/>
        <end position="342"/>
    </location>
</feature>
<protein>
    <recommendedName>
        <fullName evidence="1">protein-serine/threonine phosphatase</fullName>
        <ecNumber evidence="1">3.1.3.16</ecNumber>
    </recommendedName>
    <alternativeName>
        <fullName evidence="15">Protein-serine/threonine phosphatase</fullName>
    </alternativeName>
    <alternativeName>
        <fullName evidence="14">Serine/threonine-protein kinase</fullName>
    </alternativeName>
</protein>
<dbReference type="Gene3D" id="3.30.565.10">
    <property type="entry name" value="Histidine kinase-like ATPase, C-terminal domain"/>
    <property type="match status" value="1"/>
</dbReference>
<dbReference type="InterPro" id="IPR013656">
    <property type="entry name" value="PAS_4"/>
</dbReference>
<feature type="domain" description="PAS" evidence="17">
    <location>
        <begin position="140"/>
        <end position="210"/>
    </location>
</feature>
<keyword evidence="7" id="KW-0378">Hydrolase</keyword>
<evidence type="ECO:0000256" key="14">
    <source>
        <dbReference type="ARBA" id="ARBA00075117"/>
    </source>
</evidence>
<keyword evidence="3" id="KW-0808">Transferase</keyword>
<dbReference type="SMART" id="SM00091">
    <property type="entry name" value="PAS"/>
    <property type="match status" value="2"/>
</dbReference>
<feature type="region of interest" description="Disordered" evidence="16">
    <location>
        <begin position="1"/>
        <end position="28"/>
    </location>
</feature>
<dbReference type="InterPro" id="IPR052016">
    <property type="entry name" value="Bact_Sigma-Reg"/>
</dbReference>
<dbReference type="GO" id="GO:0016301">
    <property type="term" value="F:kinase activity"/>
    <property type="evidence" value="ECO:0007669"/>
    <property type="project" value="UniProtKB-KW"/>
</dbReference>
<dbReference type="PANTHER" id="PTHR43156:SF2">
    <property type="entry name" value="STAGE II SPORULATION PROTEIN E"/>
    <property type="match status" value="1"/>
</dbReference>
<evidence type="ECO:0000256" key="12">
    <source>
        <dbReference type="ARBA" id="ARBA00047761"/>
    </source>
</evidence>
<evidence type="ECO:0000256" key="13">
    <source>
        <dbReference type="ARBA" id="ARBA00056274"/>
    </source>
</evidence>
<feature type="domain" description="PAS" evidence="17">
    <location>
        <begin position="36"/>
        <end position="90"/>
    </location>
</feature>
<dbReference type="InterPro" id="IPR036457">
    <property type="entry name" value="PPM-type-like_dom_sf"/>
</dbReference>
<dbReference type="KEGG" id="stri:C7M71_016155"/>
<dbReference type="GO" id="GO:0006355">
    <property type="term" value="P:regulation of DNA-templated transcription"/>
    <property type="evidence" value="ECO:0007669"/>
    <property type="project" value="InterPro"/>
</dbReference>
<dbReference type="InterPro" id="IPR013767">
    <property type="entry name" value="PAS_fold"/>
</dbReference>
<keyword evidence="5" id="KW-0547">Nucleotide-binding</keyword>
<evidence type="ECO:0000256" key="9">
    <source>
        <dbReference type="ARBA" id="ARBA00022842"/>
    </source>
</evidence>
<dbReference type="CDD" id="cd16936">
    <property type="entry name" value="HATPase_RsbW-like"/>
    <property type="match status" value="1"/>
</dbReference>
<keyword evidence="4" id="KW-0479">Metal-binding</keyword>
<dbReference type="Pfam" id="PF00989">
    <property type="entry name" value="PAS"/>
    <property type="match status" value="1"/>
</dbReference>
<dbReference type="InterPro" id="IPR003594">
    <property type="entry name" value="HATPase_dom"/>
</dbReference>
<dbReference type="Pfam" id="PF08448">
    <property type="entry name" value="PAS_4"/>
    <property type="match status" value="1"/>
</dbReference>
<evidence type="ECO:0000256" key="1">
    <source>
        <dbReference type="ARBA" id="ARBA00013081"/>
    </source>
</evidence>
<evidence type="ECO:0000256" key="3">
    <source>
        <dbReference type="ARBA" id="ARBA00022679"/>
    </source>
</evidence>